<dbReference type="InterPro" id="IPR051677">
    <property type="entry name" value="AfsR-DnrI-RedD_regulator"/>
</dbReference>
<name>A0ABQ0IL53_9ACTN</name>
<dbReference type="PROSITE" id="PS51755">
    <property type="entry name" value="OMPR_PHOB"/>
    <property type="match status" value="1"/>
</dbReference>
<reference evidence="8 9" key="1">
    <citation type="submission" date="2013-02" db="EMBL/GenBank/DDBJ databases">
        <title>Whole genome shotgun sequence of Gordonia paraffinivorans NBRC 108238.</title>
        <authorList>
            <person name="Isaki-Nakamura S."/>
            <person name="Hosoyama A."/>
            <person name="Tsuchikane K."/>
            <person name="Ando Y."/>
            <person name="Baba S."/>
            <person name="Ohji S."/>
            <person name="Hamada M."/>
            <person name="Tamura T."/>
            <person name="Yamazoe A."/>
            <person name="Yamazaki S."/>
            <person name="Fujita N."/>
        </authorList>
    </citation>
    <scope>NUCLEOTIDE SEQUENCE [LARGE SCALE GENOMIC DNA]</scope>
    <source>
        <strain evidence="8 9">NBRC 108238</strain>
    </source>
</reference>
<dbReference type="InterPro" id="IPR005158">
    <property type="entry name" value="BTAD"/>
</dbReference>
<dbReference type="InterPro" id="IPR036388">
    <property type="entry name" value="WH-like_DNA-bd_sf"/>
</dbReference>
<dbReference type="InterPro" id="IPR016032">
    <property type="entry name" value="Sig_transdc_resp-reg_C-effctor"/>
</dbReference>
<dbReference type="SMART" id="SM00862">
    <property type="entry name" value="Trans_reg_C"/>
    <property type="match status" value="1"/>
</dbReference>
<keyword evidence="9" id="KW-1185">Reference proteome</keyword>
<dbReference type="Pfam" id="PF00486">
    <property type="entry name" value="Trans_reg_C"/>
    <property type="match status" value="1"/>
</dbReference>
<feature type="domain" description="OmpR/PhoB-type" evidence="7">
    <location>
        <begin position="1"/>
        <end position="100"/>
    </location>
</feature>
<evidence type="ECO:0000259" key="7">
    <source>
        <dbReference type="PROSITE" id="PS51755"/>
    </source>
</evidence>
<evidence type="ECO:0000256" key="6">
    <source>
        <dbReference type="SAM" id="MobiDB-lite"/>
    </source>
</evidence>
<evidence type="ECO:0000256" key="2">
    <source>
        <dbReference type="ARBA" id="ARBA00023015"/>
    </source>
</evidence>
<gene>
    <name evidence="8" type="ORF">GP2_021_00170</name>
</gene>
<comment type="similarity">
    <text evidence="1">Belongs to the AfsR/DnrI/RedD regulatory family.</text>
</comment>
<dbReference type="InterPro" id="IPR027417">
    <property type="entry name" value="P-loop_NTPase"/>
</dbReference>
<evidence type="ECO:0000313" key="9">
    <source>
        <dbReference type="Proteomes" id="UP000035021"/>
    </source>
</evidence>
<dbReference type="Gene3D" id="1.25.40.10">
    <property type="entry name" value="Tetratricopeptide repeat domain"/>
    <property type="match status" value="1"/>
</dbReference>
<feature type="compositionally biased region" description="Low complexity" evidence="6">
    <location>
        <begin position="272"/>
        <end position="291"/>
    </location>
</feature>
<sequence>MRGLSYTLLGGLGAQIGSEPVELGTRKQRATLAQLLLAEGAPLRADRLIEGIWADAPPERAEVSLQSYISGLRKALEPDRRPRSPCTVLLTHGTGYSLPTTPEQVDLRRLSADVASARTLMQEGDTAAAAPLLQNVLDSYRPLLPEFEGLAFRDEAADRLDRMVGAARELSFEARMAAGDHRLLVTELESAVGQSPLDEGLWVLLATALYRVGRQSDALGAIANARRILAEEIGVDPGPRLRDLERDILDQAAHLDAPAAPRDTARVGRDGGPSSAGTGDGPGADSDAGSTGPLGAKPDDGPALVGRVDELAALHRSVLASMTGPGGVVIVEGEPGAGKTALIDEAGRRAAGAADLFVLWGRCVDDPAAPSMWPWVQILGAVLPRLDPADREHLLDSPLGRMVTEGVNVIPPPRQMPDAAARFQFYDQAADLLDGVAGRHKLIIVLDDLQWADGASLELFAHMASRRTPGVTFFASVRTPVHRRIVASTLARLARLPEHRRLTVGPLGGDDISELIRRETLQWPEVATVSSIERRTGGNAFFVRELARILAAQGSIAANAVPSGVRDVVRQRLLGMSPQTSELLDVAALIGTRVDLVLLASAAGTAVDEALELLDSAATAGVVDLGPEDPFGFSFSHDIIREAIADGIPSTRARRIHLAIADALASNTSPHAVTRMARHLWSAGPLADRERTIEALLAAGDIALRTYDFDGASRHLGDAATLARATGDQEAELRAIAAQHASEVSAHGYFAVEADLRERARSLASALGDTRLLADLDYARCAAHIQVSDTDTGHRLATELRARAERSDDPVVVHLGMQIAGFDEFSRGDFGAAYRILDRYAPIEPVPGLRDDQLAMARGYRAWATTIHLGRDAGRSLFGTLADTLGDPRSRLGTAIFAVGAAAMIGDARWALEAGQIIDSDRPGPLAYLRRSGERMYWWARAMTGDVDDALTRIDQLEAVERNGDDRSGGDAGEDSSAGHVRQRTGEGFWLGLHAEVLIAAGELTGAAALLDRADDLAARTGERYGDAHRMLVRARYEYVGGRTPGVVADTLARARRTALDQDAQALVQRVDALADEWGLSSG</sequence>
<keyword evidence="3 5" id="KW-0238">DNA-binding</keyword>
<feature type="DNA-binding region" description="OmpR/PhoB-type" evidence="5">
    <location>
        <begin position="1"/>
        <end position="100"/>
    </location>
</feature>
<dbReference type="SUPFAM" id="SSF46894">
    <property type="entry name" value="C-terminal effector domain of the bipartite response regulators"/>
    <property type="match status" value="1"/>
</dbReference>
<comment type="caution">
    <text evidence="8">The sequence shown here is derived from an EMBL/GenBank/DDBJ whole genome shotgun (WGS) entry which is preliminary data.</text>
</comment>
<dbReference type="EMBL" id="BAOQ01000021">
    <property type="protein sequence ID" value="GAC84299.1"/>
    <property type="molecule type" value="Genomic_DNA"/>
</dbReference>
<evidence type="ECO:0000256" key="1">
    <source>
        <dbReference type="ARBA" id="ARBA00005820"/>
    </source>
</evidence>
<dbReference type="SMART" id="SM01043">
    <property type="entry name" value="BTAD"/>
    <property type="match status" value="1"/>
</dbReference>
<dbReference type="RefSeq" id="WP_006900533.1">
    <property type="nucleotide sequence ID" value="NZ_BAOQ01000021.1"/>
</dbReference>
<dbReference type="InterPro" id="IPR011990">
    <property type="entry name" value="TPR-like_helical_dom_sf"/>
</dbReference>
<feature type="region of interest" description="Disordered" evidence="6">
    <location>
        <begin position="253"/>
        <end position="302"/>
    </location>
</feature>
<accession>A0ABQ0IL53</accession>
<evidence type="ECO:0000256" key="5">
    <source>
        <dbReference type="PROSITE-ProRule" id="PRU01091"/>
    </source>
</evidence>
<dbReference type="Pfam" id="PF03704">
    <property type="entry name" value="BTAD"/>
    <property type="match status" value="1"/>
</dbReference>
<feature type="compositionally biased region" description="Basic and acidic residues" evidence="6">
    <location>
        <begin position="959"/>
        <end position="969"/>
    </location>
</feature>
<protein>
    <recommendedName>
        <fullName evidence="7">OmpR/PhoB-type domain-containing protein</fullName>
    </recommendedName>
</protein>
<dbReference type="Pfam" id="PF13191">
    <property type="entry name" value="AAA_16"/>
    <property type="match status" value="1"/>
</dbReference>
<evidence type="ECO:0000256" key="3">
    <source>
        <dbReference type="ARBA" id="ARBA00023125"/>
    </source>
</evidence>
<evidence type="ECO:0000313" key="8">
    <source>
        <dbReference type="EMBL" id="GAC84299.1"/>
    </source>
</evidence>
<dbReference type="PANTHER" id="PTHR35807">
    <property type="entry name" value="TRANSCRIPTIONAL REGULATOR REDD-RELATED"/>
    <property type="match status" value="1"/>
</dbReference>
<keyword evidence="2" id="KW-0805">Transcription regulation</keyword>
<dbReference type="Gene3D" id="3.40.50.300">
    <property type="entry name" value="P-loop containing nucleotide triphosphate hydrolases"/>
    <property type="match status" value="1"/>
</dbReference>
<organism evidence="8 9">
    <name type="scientific">Gordonia paraffinivorans NBRC 108238</name>
    <dbReference type="NCBI Taxonomy" id="1223543"/>
    <lineage>
        <taxon>Bacteria</taxon>
        <taxon>Bacillati</taxon>
        <taxon>Actinomycetota</taxon>
        <taxon>Actinomycetes</taxon>
        <taxon>Mycobacteriales</taxon>
        <taxon>Gordoniaceae</taxon>
        <taxon>Gordonia</taxon>
    </lineage>
</organism>
<evidence type="ECO:0000256" key="4">
    <source>
        <dbReference type="ARBA" id="ARBA00023163"/>
    </source>
</evidence>
<dbReference type="InterPro" id="IPR001867">
    <property type="entry name" value="OmpR/PhoB-type_DNA-bd"/>
</dbReference>
<proteinExistence type="inferred from homology"/>
<dbReference type="SUPFAM" id="SSF52540">
    <property type="entry name" value="P-loop containing nucleoside triphosphate hydrolases"/>
    <property type="match status" value="1"/>
</dbReference>
<keyword evidence="4" id="KW-0804">Transcription</keyword>
<feature type="region of interest" description="Disordered" evidence="6">
    <location>
        <begin position="959"/>
        <end position="981"/>
    </location>
</feature>
<dbReference type="SUPFAM" id="SSF48452">
    <property type="entry name" value="TPR-like"/>
    <property type="match status" value="1"/>
</dbReference>
<dbReference type="InterPro" id="IPR041664">
    <property type="entry name" value="AAA_16"/>
</dbReference>
<dbReference type="Gene3D" id="1.10.10.10">
    <property type="entry name" value="Winged helix-like DNA-binding domain superfamily/Winged helix DNA-binding domain"/>
    <property type="match status" value="1"/>
</dbReference>
<dbReference type="PANTHER" id="PTHR35807:SF1">
    <property type="entry name" value="TRANSCRIPTIONAL REGULATOR REDD"/>
    <property type="match status" value="1"/>
</dbReference>
<dbReference type="CDD" id="cd15831">
    <property type="entry name" value="BTAD"/>
    <property type="match status" value="1"/>
</dbReference>
<dbReference type="Proteomes" id="UP000035021">
    <property type="component" value="Unassembled WGS sequence"/>
</dbReference>